<dbReference type="Proteomes" id="UP000054526">
    <property type="component" value="Unassembled WGS sequence"/>
</dbReference>
<sequence>MVIAMKIGDIIFVRSSSPFSWLIRWLTRSEYSHCAIYLTEKKIIEADALKRVKISKNRYHDCPSVDLCLNDNEKVRLVEYLINQIGKPYDYKQIAGLFLRLIGLSKKQNLWDSVNSVICSELIDRGYGSIGRDLLPDRLDGDCTPADLANALLGREAVCKCA</sequence>
<dbReference type="InterPro" id="IPR038765">
    <property type="entry name" value="Papain-like_cys_pep_sf"/>
</dbReference>
<protein>
    <submittedName>
        <fullName evidence="1">Uncharacterized protein</fullName>
    </submittedName>
</protein>
<name>A0ABR5A3G6_9BACL</name>
<evidence type="ECO:0000313" key="2">
    <source>
        <dbReference type="Proteomes" id="UP000054526"/>
    </source>
</evidence>
<dbReference type="SUPFAM" id="SSF54001">
    <property type="entry name" value="Cysteine proteinases"/>
    <property type="match status" value="1"/>
</dbReference>
<proteinExistence type="predicted"/>
<keyword evidence="2" id="KW-1185">Reference proteome</keyword>
<dbReference type="Gene3D" id="3.90.1720.10">
    <property type="entry name" value="endopeptidase domain like (from Nostoc punctiforme)"/>
    <property type="match status" value="1"/>
</dbReference>
<reference evidence="1 2" key="1">
    <citation type="submission" date="2014-12" db="EMBL/GenBank/DDBJ databases">
        <title>Draft genome sequence of Cohnella kolymensis strain B-2846.</title>
        <authorList>
            <person name="Karlyshev A.V."/>
            <person name="Kudryashova E.B."/>
        </authorList>
    </citation>
    <scope>NUCLEOTIDE SEQUENCE [LARGE SCALE GENOMIC DNA]</scope>
    <source>
        <strain evidence="1 2">VKM B-2846</strain>
    </source>
</reference>
<accession>A0ABR5A3G6</accession>
<dbReference type="EMBL" id="JXAL01000024">
    <property type="protein sequence ID" value="KIL35178.1"/>
    <property type="molecule type" value="Genomic_DNA"/>
</dbReference>
<organism evidence="1 2">
    <name type="scientific">Cohnella kolymensis</name>
    <dbReference type="NCBI Taxonomy" id="1590652"/>
    <lineage>
        <taxon>Bacteria</taxon>
        <taxon>Bacillati</taxon>
        <taxon>Bacillota</taxon>
        <taxon>Bacilli</taxon>
        <taxon>Bacillales</taxon>
        <taxon>Paenibacillaceae</taxon>
        <taxon>Cohnella</taxon>
    </lineage>
</organism>
<comment type="caution">
    <text evidence="1">The sequence shown here is derived from an EMBL/GenBank/DDBJ whole genome shotgun (WGS) entry which is preliminary data.</text>
</comment>
<gene>
    <name evidence="1" type="ORF">SD71_16270</name>
</gene>
<evidence type="ECO:0000313" key="1">
    <source>
        <dbReference type="EMBL" id="KIL35178.1"/>
    </source>
</evidence>